<dbReference type="SUPFAM" id="SSF81296">
    <property type="entry name" value="E set domains"/>
    <property type="match status" value="1"/>
</dbReference>
<keyword evidence="4" id="KW-0326">Glycosidase</keyword>
<dbReference type="PROSITE" id="PS50853">
    <property type="entry name" value="FN3"/>
    <property type="match status" value="1"/>
</dbReference>
<dbReference type="Proteomes" id="UP000578077">
    <property type="component" value="Unassembled WGS sequence"/>
</dbReference>
<dbReference type="Gene3D" id="2.60.40.10">
    <property type="entry name" value="Immunoglobulins"/>
    <property type="match status" value="1"/>
</dbReference>
<feature type="domain" description="CBM2" evidence="9">
    <location>
        <begin position="330"/>
        <end position="440"/>
    </location>
</feature>
<dbReference type="PROSITE" id="PS51173">
    <property type="entry name" value="CBM2"/>
    <property type="match status" value="1"/>
</dbReference>
<protein>
    <submittedName>
        <fullName evidence="10">Chitin-binding protein</fullName>
    </submittedName>
</protein>
<evidence type="ECO:0000256" key="4">
    <source>
        <dbReference type="ARBA" id="ARBA00023295"/>
    </source>
</evidence>
<comment type="caution">
    <text evidence="10">The sequence shown here is derived from an EMBL/GenBank/DDBJ whole genome shotgun (WGS) entry which is preliminary data.</text>
</comment>
<dbReference type="Gene3D" id="2.70.50.50">
    <property type="entry name" value="chitin-binding protein cbp21"/>
    <property type="match status" value="1"/>
</dbReference>
<dbReference type="InterPro" id="IPR014756">
    <property type="entry name" value="Ig_E-set"/>
</dbReference>
<dbReference type="CDD" id="cd00063">
    <property type="entry name" value="FN3"/>
    <property type="match status" value="1"/>
</dbReference>
<dbReference type="AlphaFoldDB" id="A0A841E7Y4"/>
<dbReference type="SUPFAM" id="SSF49265">
    <property type="entry name" value="Fibronectin type III"/>
    <property type="match status" value="1"/>
</dbReference>
<evidence type="ECO:0000259" key="8">
    <source>
        <dbReference type="PROSITE" id="PS50853"/>
    </source>
</evidence>
<gene>
    <name evidence="10" type="ORF">HNR25_001170</name>
</gene>
<feature type="region of interest" description="Disordered" evidence="6">
    <location>
        <begin position="420"/>
        <end position="440"/>
    </location>
</feature>
<proteinExistence type="predicted"/>
<sequence length="440" mass="46096">MNLARRSALIGGAATLAAGFVVALPTDSAEAHGGFTFPATRTYACYQDAIDGGSGGSLNPQNPMCQQALDQNDYPFWNWFGNLISDAGDRHREIIADGELCGPSDDFDAFNAPGDWPASEVQSGQTVTFEHNAWARHPGTFSQYVTKDDWDPSQPLGWDDLEPAPFDEVTNPPLRDGGVEGPEYYWDATLPDKSGRHVVYSIWERSDSPEAFYNCSDVIFDGASGGGDDGDGADDDTQAPTAPGTPTAGSVSGDAVELSWSAASDDVGVTRYEVYDAATGEVVATTSGGTSATVGDLSAETDYSFSVVALDAAGNESDSSAEVSVTTDSADNTSGQCTVDYSIANEWSGGYTAEVELTNDGDTAIDGWSLHWHLGDGATLTNGWSADFQEQEGHVTASGSDWNGDVPAGGSVTFGYNAEAEGSVEEPTEFELNGAPCSTS</sequence>
<dbReference type="InterPro" id="IPR001919">
    <property type="entry name" value="CBD2"/>
</dbReference>
<dbReference type="RefSeq" id="WP_312862384.1">
    <property type="nucleotide sequence ID" value="NZ_BAABKT010000004.1"/>
</dbReference>
<feature type="compositionally biased region" description="Acidic residues" evidence="6">
    <location>
        <begin position="228"/>
        <end position="237"/>
    </location>
</feature>
<evidence type="ECO:0000313" key="11">
    <source>
        <dbReference type="Proteomes" id="UP000578077"/>
    </source>
</evidence>
<dbReference type="PROSITE" id="PS00561">
    <property type="entry name" value="CBM2_A"/>
    <property type="match status" value="1"/>
</dbReference>
<dbReference type="PROSITE" id="PS51318">
    <property type="entry name" value="TAT"/>
    <property type="match status" value="1"/>
</dbReference>
<dbReference type="InterPro" id="IPR003961">
    <property type="entry name" value="FN3_dom"/>
</dbReference>
<feature type="chain" id="PRO_5038766735" evidence="7">
    <location>
        <begin position="24"/>
        <end position="440"/>
    </location>
</feature>
<dbReference type="InterPro" id="IPR018366">
    <property type="entry name" value="CBM2_CS"/>
</dbReference>
<evidence type="ECO:0000256" key="1">
    <source>
        <dbReference type="ARBA" id="ARBA00022729"/>
    </source>
</evidence>
<dbReference type="InterPro" id="IPR036116">
    <property type="entry name" value="FN3_sf"/>
</dbReference>
<feature type="domain" description="Fibronectin type-III" evidence="8">
    <location>
        <begin position="242"/>
        <end position="330"/>
    </location>
</feature>
<feature type="region of interest" description="Disordered" evidence="6">
    <location>
        <begin position="223"/>
        <end position="253"/>
    </location>
</feature>
<dbReference type="EMBL" id="JACHLY010000001">
    <property type="protein sequence ID" value="MBB5997419.1"/>
    <property type="molecule type" value="Genomic_DNA"/>
</dbReference>
<dbReference type="InterPro" id="IPR006311">
    <property type="entry name" value="TAT_signal"/>
</dbReference>
<dbReference type="SMART" id="SM00637">
    <property type="entry name" value="CBD_II"/>
    <property type="match status" value="1"/>
</dbReference>
<feature type="compositionally biased region" description="Low complexity" evidence="6">
    <location>
        <begin position="238"/>
        <end position="249"/>
    </location>
</feature>
<name>A0A841E7Y4_9ACTN</name>
<feature type="signal peptide" evidence="7">
    <location>
        <begin position="1"/>
        <end position="23"/>
    </location>
</feature>
<dbReference type="InterPro" id="IPR004302">
    <property type="entry name" value="Cellulose/chitin-bd_N"/>
</dbReference>
<keyword evidence="5" id="KW-0624">Polysaccharide degradation</keyword>
<dbReference type="Pfam" id="PF03067">
    <property type="entry name" value="LPMO_10"/>
    <property type="match status" value="1"/>
</dbReference>
<dbReference type="GO" id="GO:0004553">
    <property type="term" value="F:hydrolase activity, hydrolyzing O-glycosyl compounds"/>
    <property type="evidence" value="ECO:0007669"/>
    <property type="project" value="InterPro"/>
</dbReference>
<dbReference type="CDD" id="cd21177">
    <property type="entry name" value="LPMO_AA10"/>
    <property type="match status" value="1"/>
</dbReference>
<evidence type="ECO:0000256" key="7">
    <source>
        <dbReference type="SAM" id="SignalP"/>
    </source>
</evidence>
<evidence type="ECO:0000259" key="9">
    <source>
        <dbReference type="PROSITE" id="PS51173"/>
    </source>
</evidence>
<dbReference type="GO" id="GO:0000272">
    <property type="term" value="P:polysaccharide catabolic process"/>
    <property type="evidence" value="ECO:0007669"/>
    <property type="project" value="UniProtKB-KW"/>
</dbReference>
<evidence type="ECO:0000256" key="3">
    <source>
        <dbReference type="ARBA" id="ARBA00023277"/>
    </source>
</evidence>
<accession>A0A841E7Y4</accession>
<dbReference type="InterPro" id="IPR013783">
    <property type="entry name" value="Ig-like_fold"/>
</dbReference>
<dbReference type="SUPFAM" id="SSF49384">
    <property type="entry name" value="Carbohydrate-binding domain"/>
    <property type="match status" value="1"/>
</dbReference>
<keyword evidence="3" id="KW-0119">Carbohydrate metabolism</keyword>
<dbReference type="Gene3D" id="2.60.40.290">
    <property type="match status" value="1"/>
</dbReference>
<dbReference type="Pfam" id="PF00041">
    <property type="entry name" value="fn3"/>
    <property type="match status" value="1"/>
</dbReference>
<keyword evidence="1 7" id="KW-0732">Signal</keyword>
<dbReference type="InterPro" id="IPR051024">
    <property type="entry name" value="GlcNAc_Chitin_IntDeg"/>
</dbReference>
<evidence type="ECO:0000256" key="2">
    <source>
        <dbReference type="ARBA" id="ARBA00022801"/>
    </source>
</evidence>
<keyword evidence="2" id="KW-0378">Hydrolase</keyword>
<evidence type="ECO:0000256" key="5">
    <source>
        <dbReference type="ARBA" id="ARBA00023326"/>
    </source>
</evidence>
<dbReference type="InterPro" id="IPR008965">
    <property type="entry name" value="CBM2/CBM3_carb-bd_dom_sf"/>
</dbReference>
<dbReference type="Pfam" id="PF00553">
    <property type="entry name" value="CBM_2"/>
    <property type="match status" value="1"/>
</dbReference>
<organism evidence="10 11">
    <name type="scientific">Streptomonospora salina</name>
    <dbReference type="NCBI Taxonomy" id="104205"/>
    <lineage>
        <taxon>Bacteria</taxon>
        <taxon>Bacillati</taxon>
        <taxon>Actinomycetota</taxon>
        <taxon>Actinomycetes</taxon>
        <taxon>Streptosporangiales</taxon>
        <taxon>Nocardiopsidaceae</taxon>
        <taxon>Streptomonospora</taxon>
    </lineage>
</organism>
<reference evidence="10 11" key="1">
    <citation type="submission" date="2020-08" db="EMBL/GenBank/DDBJ databases">
        <title>Sequencing the genomes of 1000 actinobacteria strains.</title>
        <authorList>
            <person name="Klenk H.-P."/>
        </authorList>
    </citation>
    <scope>NUCLEOTIDE SEQUENCE [LARGE SCALE GENOMIC DNA]</scope>
    <source>
        <strain evidence="10 11">DSM 44593</strain>
    </source>
</reference>
<dbReference type="SMART" id="SM00060">
    <property type="entry name" value="FN3"/>
    <property type="match status" value="1"/>
</dbReference>
<evidence type="ECO:0000256" key="6">
    <source>
        <dbReference type="SAM" id="MobiDB-lite"/>
    </source>
</evidence>
<dbReference type="PANTHER" id="PTHR34823">
    <property type="entry name" value="GLCNAC-BINDING PROTEIN A"/>
    <property type="match status" value="1"/>
</dbReference>
<dbReference type="InterPro" id="IPR012291">
    <property type="entry name" value="CBM2_carb-bd_dom_sf"/>
</dbReference>
<dbReference type="PANTHER" id="PTHR34823:SF1">
    <property type="entry name" value="CHITIN-BINDING TYPE-4 DOMAIN-CONTAINING PROTEIN"/>
    <property type="match status" value="1"/>
</dbReference>
<keyword evidence="11" id="KW-1185">Reference proteome</keyword>
<evidence type="ECO:0000313" key="10">
    <source>
        <dbReference type="EMBL" id="MBB5997419.1"/>
    </source>
</evidence>
<dbReference type="GO" id="GO:0030247">
    <property type="term" value="F:polysaccharide binding"/>
    <property type="evidence" value="ECO:0007669"/>
    <property type="project" value="UniProtKB-UniRule"/>
</dbReference>